<gene>
    <name evidence="1" type="ORF">CCAP1982_LOCUS21645</name>
</gene>
<protein>
    <submittedName>
        <fullName evidence="1">(Mediterranean fruit fly) hypothetical protein</fullName>
    </submittedName>
</protein>
<dbReference type="Proteomes" id="UP000606786">
    <property type="component" value="Unassembled WGS sequence"/>
</dbReference>
<proteinExistence type="predicted"/>
<evidence type="ECO:0000313" key="2">
    <source>
        <dbReference type="Proteomes" id="UP000606786"/>
    </source>
</evidence>
<dbReference type="AlphaFoldDB" id="A0A811VE78"/>
<sequence>MSHTQTFPSLRYENHLDSALSPSDIPWSLTNFGKTAVGHLPSCAGMMPSGTEDLKGLNEFSAQVKSSDGHSEGIFSYVCTTQHTLTENGNHNVNGASQLSSDQATNRPAESSCCQAAAKLMRGDAM</sequence>
<name>A0A811VE78_CERCA</name>
<reference evidence="1" key="1">
    <citation type="submission" date="2020-11" db="EMBL/GenBank/DDBJ databases">
        <authorList>
            <person name="Whitehead M."/>
        </authorList>
    </citation>
    <scope>NUCLEOTIDE SEQUENCE</scope>
    <source>
        <strain evidence="1">EGII</strain>
    </source>
</reference>
<dbReference type="EMBL" id="CAJHJT010000056">
    <property type="protein sequence ID" value="CAD7013590.1"/>
    <property type="molecule type" value="Genomic_DNA"/>
</dbReference>
<organism evidence="1 2">
    <name type="scientific">Ceratitis capitata</name>
    <name type="common">Mediterranean fruit fly</name>
    <name type="synonym">Tephritis capitata</name>
    <dbReference type="NCBI Taxonomy" id="7213"/>
    <lineage>
        <taxon>Eukaryota</taxon>
        <taxon>Metazoa</taxon>
        <taxon>Ecdysozoa</taxon>
        <taxon>Arthropoda</taxon>
        <taxon>Hexapoda</taxon>
        <taxon>Insecta</taxon>
        <taxon>Pterygota</taxon>
        <taxon>Neoptera</taxon>
        <taxon>Endopterygota</taxon>
        <taxon>Diptera</taxon>
        <taxon>Brachycera</taxon>
        <taxon>Muscomorpha</taxon>
        <taxon>Tephritoidea</taxon>
        <taxon>Tephritidae</taxon>
        <taxon>Ceratitis</taxon>
        <taxon>Ceratitis</taxon>
    </lineage>
</organism>
<comment type="caution">
    <text evidence="1">The sequence shown here is derived from an EMBL/GenBank/DDBJ whole genome shotgun (WGS) entry which is preliminary data.</text>
</comment>
<evidence type="ECO:0000313" key="1">
    <source>
        <dbReference type="EMBL" id="CAD7013590.1"/>
    </source>
</evidence>
<keyword evidence="2" id="KW-1185">Reference proteome</keyword>
<accession>A0A811VE78</accession>